<feature type="transmembrane region" description="Helical" evidence="8">
    <location>
        <begin position="81"/>
        <end position="99"/>
    </location>
</feature>
<dbReference type="RefSeq" id="WP_269309060.1">
    <property type="nucleotide sequence ID" value="NZ_CP098242.1"/>
</dbReference>
<feature type="transmembrane region" description="Helical" evidence="8">
    <location>
        <begin position="53"/>
        <end position="75"/>
    </location>
</feature>
<evidence type="ECO:0000256" key="6">
    <source>
        <dbReference type="ARBA" id="ARBA00022989"/>
    </source>
</evidence>
<proteinExistence type="inferred from homology"/>
<comment type="subcellular location">
    <subcellularLocation>
        <location evidence="1">Cell inner membrane</location>
        <topology evidence="1">Multi-pass membrane protein</topology>
    </subcellularLocation>
    <subcellularLocation>
        <location evidence="8">Cell membrane</location>
        <topology evidence="8">Multi-pass membrane protein</topology>
    </subcellularLocation>
</comment>
<evidence type="ECO:0000256" key="5">
    <source>
        <dbReference type="ARBA" id="ARBA00022692"/>
    </source>
</evidence>
<organism evidence="9 10">
    <name type="scientific">Oxalobacter vibrioformis</name>
    <dbReference type="NCBI Taxonomy" id="933080"/>
    <lineage>
        <taxon>Bacteria</taxon>
        <taxon>Pseudomonadati</taxon>
        <taxon>Pseudomonadota</taxon>
        <taxon>Betaproteobacteria</taxon>
        <taxon>Burkholderiales</taxon>
        <taxon>Oxalobacteraceae</taxon>
        <taxon>Oxalobacter</taxon>
    </lineage>
</organism>
<dbReference type="Proteomes" id="UP001156215">
    <property type="component" value="Chromosome"/>
</dbReference>
<feature type="transmembrane region" description="Helical" evidence="8">
    <location>
        <begin position="202"/>
        <end position="228"/>
    </location>
</feature>
<evidence type="ECO:0000256" key="2">
    <source>
        <dbReference type="ARBA" id="ARBA00009784"/>
    </source>
</evidence>
<dbReference type="AlphaFoldDB" id="A0A9E9LYT7"/>
<evidence type="ECO:0000256" key="7">
    <source>
        <dbReference type="ARBA" id="ARBA00023136"/>
    </source>
</evidence>
<name>A0A9E9LYT7_9BURK</name>
<feature type="transmembrane region" description="Helical" evidence="8">
    <location>
        <begin position="159"/>
        <end position="181"/>
    </location>
</feature>
<dbReference type="KEGG" id="ovb:NB640_12705"/>
<dbReference type="PANTHER" id="PTHR33508">
    <property type="entry name" value="UPF0056 MEMBRANE PROTEIN YHCE"/>
    <property type="match status" value="1"/>
</dbReference>
<evidence type="ECO:0000313" key="9">
    <source>
        <dbReference type="EMBL" id="WAW10057.1"/>
    </source>
</evidence>
<dbReference type="NCBIfam" id="NF008228">
    <property type="entry name" value="PRK10995.1"/>
    <property type="match status" value="1"/>
</dbReference>
<feature type="transmembrane region" description="Helical" evidence="8">
    <location>
        <begin position="130"/>
        <end position="153"/>
    </location>
</feature>
<evidence type="ECO:0000256" key="8">
    <source>
        <dbReference type="RuleBase" id="RU362048"/>
    </source>
</evidence>
<protein>
    <recommendedName>
        <fullName evidence="8">UPF0056 membrane protein</fullName>
    </recommendedName>
</protein>
<gene>
    <name evidence="9" type="ORF">NB640_12705</name>
</gene>
<dbReference type="NCBIfam" id="TIGR00427">
    <property type="entry name" value="NAAT family transporter"/>
    <property type="match status" value="1"/>
</dbReference>
<keyword evidence="7 8" id="KW-0472">Membrane</keyword>
<keyword evidence="6 8" id="KW-1133">Transmembrane helix</keyword>
<keyword evidence="3" id="KW-1003">Cell membrane</keyword>
<evidence type="ECO:0000256" key="3">
    <source>
        <dbReference type="ARBA" id="ARBA00022475"/>
    </source>
</evidence>
<dbReference type="InterPro" id="IPR002771">
    <property type="entry name" value="Multi_antbiot-R_MarC"/>
</dbReference>
<comment type="similarity">
    <text evidence="2 8">Belongs to the UPF0056 (MarC) family.</text>
</comment>
<keyword evidence="5 8" id="KW-0812">Transmembrane</keyword>
<dbReference type="PANTHER" id="PTHR33508:SF2">
    <property type="entry name" value="UPF0056 INNER MEMBRANE PROTEIN MARC"/>
    <property type="match status" value="1"/>
</dbReference>
<sequence>MKILLDLFDLLKLTLLGVTVILPLANPLTTVALLLGLSGHMTPDERNEQSLKASIYVCIIMLVTFYAGQIVMSLFGISIPGLRIAGGLIVSVIGFKMLFPDQSPHESTEAELKSAEINLHKKSDIAFVPLAMPSTAGPGTMAMIITSTSAVMADGGVSTWVYLLVPIPISIIVSLIIWGCLRSSNWIMRLFGNSGIDAISRVMGFLLICMAVQFAINGVIEIINMFGIKPIVG</sequence>
<dbReference type="Pfam" id="PF01914">
    <property type="entry name" value="MarC"/>
    <property type="match status" value="1"/>
</dbReference>
<dbReference type="GO" id="GO:0005886">
    <property type="term" value="C:plasma membrane"/>
    <property type="evidence" value="ECO:0007669"/>
    <property type="project" value="UniProtKB-SubCell"/>
</dbReference>
<reference evidence="9" key="1">
    <citation type="journal article" date="2022" name="Front. Microbiol.">
        <title>New perspectives on an old grouping: The genomic and phenotypic variability of Oxalobacter formigenes and the implications for calcium oxalate stone prevention.</title>
        <authorList>
            <person name="Chmiel J.A."/>
            <person name="Carr C."/>
            <person name="Stuivenberg G.A."/>
            <person name="Venema R."/>
            <person name="Chanyi R.M."/>
            <person name="Al K.F."/>
            <person name="Giguere D."/>
            <person name="Say H."/>
            <person name="Akouris P.P."/>
            <person name="Dominguez Romero S.A."/>
            <person name="Kwong A."/>
            <person name="Tai V."/>
            <person name="Koval S.F."/>
            <person name="Razvi H."/>
            <person name="Bjazevic J."/>
            <person name="Burton J.P."/>
        </authorList>
    </citation>
    <scope>NUCLEOTIDE SEQUENCE</scope>
    <source>
        <strain evidence="9">WoOx3</strain>
    </source>
</reference>
<keyword evidence="10" id="KW-1185">Reference proteome</keyword>
<evidence type="ECO:0000256" key="4">
    <source>
        <dbReference type="ARBA" id="ARBA00022519"/>
    </source>
</evidence>
<accession>A0A9E9LYT7</accession>
<evidence type="ECO:0000313" key="10">
    <source>
        <dbReference type="Proteomes" id="UP001156215"/>
    </source>
</evidence>
<evidence type="ECO:0000256" key="1">
    <source>
        <dbReference type="ARBA" id="ARBA00004429"/>
    </source>
</evidence>
<feature type="transmembrane region" description="Helical" evidence="8">
    <location>
        <begin position="20"/>
        <end position="41"/>
    </location>
</feature>
<dbReference type="EMBL" id="CP098242">
    <property type="protein sequence ID" value="WAW10057.1"/>
    <property type="molecule type" value="Genomic_DNA"/>
</dbReference>
<keyword evidence="4" id="KW-0997">Cell inner membrane</keyword>